<reference evidence="15" key="1">
    <citation type="submission" date="2025-08" db="UniProtKB">
        <authorList>
            <consortium name="RefSeq"/>
        </authorList>
    </citation>
    <scope>IDENTIFICATION</scope>
    <source>
        <tissue evidence="15">Skeletal muscle</tissue>
    </source>
</reference>
<evidence type="ECO:0000256" key="10">
    <source>
        <dbReference type="RuleBase" id="RU000688"/>
    </source>
</evidence>
<evidence type="ECO:0000256" key="11">
    <source>
        <dbReference type="SAM" id="MobiDB-lite"/>
    </source>
</evidence>
<dbReference type="GO" id="GO:0038036">
    <property type="term" value="F:sphingosine-1-phosphate receptor activity"/>
    <property type="evidence" value="ECO:0007669"/>
    <property type="project" value="InterPro"/>
</dbReference>
<evidence type="ECO:0000313" key="15">
    <source>
        <dbReference type="RefSeq" id="XP_013925746.1"/>
    </source>
</evidence>
<feature type="transmembrane region" description="Helical" evidence="12">
    <location>
        <begin position="271"/>
        <end position="292"/>
    </location>
</feature>
<keyword evidence="3 10" id="KW-0812">Transmembrane</keyword>
<dbReference type="GO" id="GO:0005886">
    <property type="term" value="C:plasma membrane"/>
    <property type="evidence" value="ECO:0007669"/>
    <property type="project" value="UniProtKB-SubCell"/>
</dbReference>
<feature type="region of interest" description="Disordered" evidence="11">
    <location>
        <begin position="42"/>
        <end position="71"/>
    </location>
</feature>
<comment type="subcellular location">
    <subcellularLocation>
        <location evidence="1">Cell membrane</location>
        <topology evidence="1">Multi-pass membrane protein</topology>
    </subcellularLocation>
</comment>
<keyword evidence="4 12" id="KW-1133">Transmembrane helix</keyword>
<dbReference type="Pfam" id="PF00001">
    <property type="entry name" value="7tm_1"/>
    <property type="match status" value="1"/>
</dbReference>
<feature type="transmembrane region" description="Helical" evidence="12">
    <location>
        <begin position="196"/>
        <end position="221"/>
    </location>
</feature>
<feature type="domain" description="G-protein coupled receptors family 1 profile" evidence="13">
    <location>
        <begin position="211"/>
        <end position="454"/>
    </location>
</feature>
<dbReference type="PANTHER" id="PTHR22750">
    <property type="entry name" value="G-PROTEIN COUPLED RECEPTOR"/>
    <property type="match status" value="1"/>
</dbReference>
<evidence type="ECO:0000256" key="12">
    <source>
        <dbReference type="SAM" id="Phobius"/>
    </source>
</evidence>
<feature type="compositionally biased region" description="Low complexity" evidence="11">
    <location>
        <begin position="523"/>
        <end position="536"/>
    </location>
</feature>
<keyword evidence="9 10" id="KW-0807">Transducer</keyword>
<dbReference type="GeneID" id="106552080"/>
<keyword evidence="5 10" id="KW-0297">G-protein coupled receptor</keyword>
<protein>
    <submittedName>
        <fullName evidence="15">Sphingosine 1-phosphate receptor 4</fullName>
    </submittedName>
</protein>
<evidence type="ECO:0000256" key="7">
    <source>
        <dbReference type="ARBA" id="ARBA00023170"/>
    </source>
</evidence>
<keyword evidence="14" id="KW-1185">Reference proteome</keyword>
<evidence type="ECO:0000259" key="13">
    <source>
        <dbReference type="PROSITE" id="PS50262"/>
    </source>
</evidence>
<dbReference type="AlphaFoldDB" id="A0A6I9YNL4"/>
<keyword evidence="2" id="KW-1003">Cell membrane</keyword>
<keyword evidence="7 10" id="KW-0675">Receptor</keyword>
<evidence type="ECO:0000256" key="2">
    <source>
        <dbReference type="ARBA" id="ARBA00022475"/>
    </source>
</evidence>
<dbReference type="Proteomes" id="UP000504617">
    <property type="component" value="Unplaced"/>
</dbReference>
<feature type="transmembrane region" description="Helical" evidence="12">
    <location>
        <begin position="352"/>
        <end position="379"/>
    </location>
</feature>
<keyword evidence="6 12" id="KW-0472">Membrane</keyword>
<proteinExistence type="inferred from homology"/>
<dbReference type="PROSITE" id="PS50262">
    <property type="entry name" value="G_PROTEIN_RECEP_F1_2"/>
    <property type="match status" value="1"/>
</dbReference>
<dbReference type="PRINTS" id="PR00237">
    <property type="entry name" value="GPCRRHODOPSN"/>
</dbReference>
<keyword evidence="8" id="KW-0325">Glycoprotein</keyword>
<evidence type="ECO:0000256" key="4">
    <source>
        <dbReference type="ARBA" id="ARBA00022989"/>
    </source>
</evidence>
<accession>A0A6I9YNL4</accession>
<evidence type="ECO:0000256" key="1">
    <source>
        <dbReference type="ARBA" id="ARBA00004651"/>
    </source>
</evidence>
<feature type="transmembrane region" description="Helical" evidence="12">
    <location>
        <begin position="228"/>
        <end position="251"/>
    </location>
</feature>
<feature type="transmembrane region" description="Helical" evidence="12">
    <location>
        <begin position="436"/>
        <end position="456"/>
    </location>
</feature>
<evidence type="ECO:0000256" key="3">
    <source>
        <dbReference type="ARBA" id="ARBA00022692"/>
    </source>
</evidence>
<dbReference type="CTD" id="8698"/>
<feature type="compositionally biased region" description="Basic and acidic residues" evidence="11">
    <location>
        <begin position="503"/>
        <end position="522"/>
    </location>
</feature>
<organism evidence="14 15">
    <name type="scientific">Thamnophis sirtalis</name>
    <dbReference type="NCBI Taxonomy" id="35019"/>
    <lineage>
        <taxon>Eukaryota</taxon>
        <taxon>Metazoa</taxon>
        <taxon>Chordata</taxon>
        <taxon>Craniata</taxon>
        <taxon>Vertebrata</taxon>
        <taxon>Euteleostomi</taxon>
        <taxon>Lepidosauria</taxon>
        <taxon>Squamata</taxon>
        <taxon>Bifurcata</taxon>
        <taxon>Unidentata</taxon>
        <taxon>Episquamata</taxon>
        <taxon>Toxicofera</taxon>
        <taxon>Serpentes</taxon>
        <taxon>Colubroidea</taxon>
        <taxon>Colubridae</taxon>
        <taxon>Natricinae</taxon>
        <taxon>Thamnophis</taxon>
    </lineage>
</organism>
<gene>
    <name evidence="15" type="primary">S1PR4</name>
</gene>
<evidence type="ECO:0000256" key="9">
    <source>
        <dbReference type="ARBA" id="ARBA00023224"/>
    </source>
</evidence>
<comment type="similarity">
    <text evidence="10">Belongs to the G-protein coupled receptor 1 family.</text>
</comment>
<evidence type="ECO:0000256" key="8">
    <source>
        <dbReference type="ARBA" id="ARBA00023180"/>
    </source>
</evidence>
<dbReference type="OrthoDB" id="9930460at2759"/>
<dbReference type="RefSeq" id="XP_013925746.1">
    <property type="nucleotide sequence ID" value="XM_014070271.1"/>
</dbReference>
<feature type="transmembrane region" description="Helical" evidence="12">
    <location>
        <begin position="400"/>
        <end position="424"/>
    </location>
</feature>
<dbReference type="InterPro" id="IPR004061">
    <property type="entry name" value="S1P_rcpt"/>
</dbReference>
<evidence type="ECO:0000256" key="6">
    <source>
        <dbReference type="ARBA" id="ARBA00023136"/>
    </source>
</evidence>
<dbReference type="SUPFAM" id="SSF81321">
    <property type="entry name" value="Family A G protein-coupled receptor-like"/>
    <property type="match status" value="1"/>
</dbReference>
<dbReference type="InterPro" id="IPR017452">
    <property type="entry name" value="GPCR_Rhodpsn_7TM"/>
</dbReference>
<feature type="transmembrane region" description="Helical" evidence="12">
    <location>
        <begin position="313"/>
        <end position="332"/>
    </location>
</feature>
<dbReference type="KEGG" id="tsr:106552080"/>
<sequence>MEEEEKATGKQQMTDHLSYVETIYVPSKAVVEAAKAMERKRQLGARRISGGPADRPLPSHDEGSSGDDNPVVRAPIRPFAIKAKLIVPETGVEGEVEAIVDTGCTRCLISMSMVEQLGIRTRPLLANPIWVEQVDGTLIGDGPAKVITDLPPLDSVRGKQSCSLLTATEDFNIILYHYNLTGRLSHRRPEEDRLDVLKIIIIAASCLIILENLVVLLAIVLKVRSRRWIFTCLASISSSDLLAGIAYLINLCLSGRKTFQLYPYMWFLREGILFIALAASTFSLLVTAIERFSVMVRPIAESESVKTNRLRNCIFFSWFLAFVIGLLPLLGWNCICDVPHCSTLLPLYAKNYILFIVVLFSIILVGVVSLYCSIYCWVGRRVKLGFSSGGPKRSLRLLKTVLIILLTFLVCWIPLFLLLLIDIFNGSKALRLQKVFGWFVTLAVLNSFINPIIYSLKSKEVRRAVGELLCCCCISAGWQGPRGCLAPSDHLRSSSTEVGSSLKVRESFRSPPIEKRTARKEPLSSNSSVLSALVVSDGRGQPYQQG</sequence>
<evidence type="ECO:0000313" key="14">
    <source>
        <dbReference type="Proteomes" id="UP000504617"/>
    </source>
</evidence>
<dbReference type="PRINTS" id="PR01523">
    <property type="entry name" value="S1PRECEPTOR"/>
</dbReference>
<evidence type="ECO:0000256" key="5">
    <source>
        <dbReference type="ARBA" id="ARBA00023040"/>
    </source>
</evidence>
<dbReference type="Gene3D" id="1.20.1070.10">
    <property type="entry name" value="Rhodopsin 7-helix transmembrane proteins"/>
    <property type="match status" value="1"/>
</dbReference>
<dbReference type="PROSITE" id="PS00237">
    <property type="entry name" value="G_PROTEIN_RECEP_F1_1"/>
    <property type="match status" value="1"/>
</dbReference>
<name>A0A6I9YNL4_9SAUR</name>
<dbReference type="InterPro" id="IPR000276">
    <property type="entry name" value="GPCR_Rhodpsn"/>
</dbReference>
<feature type="region of interest" description="Disordered" evidence="11">
    <location>
        <begin position="494"/>
        <end position="546"/>
    </location>
</feature>